<dbReference type="PROSITE" id="PS50222">
    <property type="entry name" value="EF_HAND_2"/>
    <property type="match status" value="1"/>
</dbReference>
<dbReference type="InterPro" id="IPR011992">
    <property type="entry name" value="EF-hand-dom_pair"/>
</dbReference>
<dbReference type="AlphaFoldDB" id="A0A815W4N5"/>
<evidence type="ECO:0000256" key="1">
    <source>
        <dbReference type="SAM" id="MobiDB-lite"/>
    </source>
</evidence>
<dbReference type="Pfam" id="PF13499">
    <property type="entry name" value="EF-hand_7"/>
    <property type="match status" value="1"/>
</dbReference>
<sequence>MSRPSYTSQNSWSDVEQLRAEEIDEITHGFYQFDYDHQGLITPEKIKSSLERAGIDYDDREVNRVFHNMDVHNRGQVTYQDYLKSMAHVYANPDLQHQHEDHNGYFRGQQYYDDDDYYSRNNYQHDDLQYQSRRDRNNYEHNSYRSPKSSFHQSTFNRHQSYPERENHFNNNHHSRHYNSSSDDPYWQNFSRSNQQRWPSRHSSQSYW</sequence>
<dbReference type="Gene3D" id="1.10.238.10">
    <property type="entry name" value="EF-hand"/>
    <property type="match status" value="1"/>
</dbReference>
<organism evidence="3 5">
    <name type="scientific">Didymodactylos carnosus</name>
    <dbReference type="NCBI Taxonomy" id="1234261"/>
    <lineage>
        <taxon>Eukaryota</taxon>
        <taxon>Metazoa</taxon>
        <taxon>Spiralia</taxon>
        <taxon>Gnathifera</taxon>
        <taxon>Rotifera</taxon>
        <taxon>Eurotatoria</taxon>
        <taxon>Bdelloidea</taxon>
        <taxon>Philodinida</taxon>
        <taxon>Philodinidae</taxon>
        <taxon>Didymodactylos</taxon>
    </lineage>
</organism>
<feature type="compositionally biased region" description="Polar residues" evidence="1">
    <location>
        <begin position="188"/>
        <end position="208"/>
    </location>
</feature>
<comment type="caution">
    <text evidence="3">The sequence shown here is derived from an EMBL/GenBank/DDBJ whole genome shotgun (WGS) entry which is preliminary data.</text>
</comment>
<feature type="domain" description="EF-hand" evidence="2">
    <location>
        <begin position="57"/>
        <end position="92"/>
    </location>
</feature>
<dbReference type="GO" id="GO:0005509">
    <property type="term" value="F:calcium ion binding"/>
    <property type="evidence" value="ECO:0007669"/>
    <property type="project" value="InterPro"/>
</dbReference>
<evidence type="ECO:0000313" key="4">
    <source>
        <dbReference type="EMBL" id="CAF4396160.1"/>
    </source>
</evidence>
<dbReference type="SUPFAM" id="SSF47473">
    <property type="entry name" value="EF-hand"/>
    <property type="match status" value="1"/>
</dbReference>
<dbReference type="EMBL" id="CAJNOQ010025344">
    <property type="protein sequence ID" value="CAF1536282.1"/>
    <property type="molecule type" value="Genomic_DNA"/>
</dbReference>
<evidence type="ECO:0000313" key="3">
    <source>
        <dbReference type="EMBL" id="CAF1536282.1"/>
    </source>
</evidence>
<reference evidence="3" key="1">
    <citation type="submission" date="2021-02" db="EMBL/GenBank/DDBJ databases">
        <authorList>
            <person name="Nowell W R."/>
        </authorList>
    </citation>
    <scope>NUCLEOTIDE SEQUENCE</scope>
</reference>
<name>A0A815W4N5_9BILA</name>
<gene>
    <name evidence="3" type="ORF">GPM918_LOCUS38357</name>
    <name evidence="4" type="ORF">SRO942_LOCUS39176</name>
</gene>
<feature type="region of interest" description="Disordered" evidence="1">
    <location>
        <begin position="138"/>
        <end position="208"/>
    </location>
</feature>
<evidence type="ECO:0000313" key="5">
    <source>
        <dbReference type="Proteomes" id="UP000663829"/>
    </source>
</evidence>
<dbReference type="OrthoDB" id="26525at2759"/>
<protein>
    <recommendedName>
        <fullName evidence="2">EF-hand domain-containing protein</fullName>
    </recommendedName>
</protein>
<accession>A0A815W4N5</accession>
<dbReference type="Proteomes" id="UP000663829">
    <property type="component" value="Unassembled WGS sequence"/>
</dbReference>
<proteinExistence type="predicted"/>
<feature type="compositionally biased region" description="Polar residues" evidence="1">
    <location>
        <begin position="144"/>
        <end position="160"/>
    </location>
</feature>
<dbReference type="Proteomes" id="UP000681722">
    <property type="component" value="Unassembled WGS sequence"/>
</dbReference>
<dbReference type="EMBL" id="CAJOBC010090950">
    <property type="protein sequence ID" value="CAF4396160.1"/>
    <property type="molecule type" value="Genomic_DNA"/>
</dbReference>
<evidence type="ECO:0000259" key="2">
    <source>
        <dbReference type="PROSITE" id="PS50222"/>
    </source>
</evidence>
<dbReference type="InterPro" id="IPR002048">
    <property type="entry name" value="EF_hand_dom"/>
</dbReference>
<keyword evidence="5" id="KW-1185">Reference proteome</keyword>